<evidence type="ECO:0000313" key="1">
    <source>
        <dbReference type="EMBL" id="WAS29283.1"/>
    </source>
</evidence>
<dbReference type="PANTHER" id="PTHR47642">
    <property type="entry name" value="ATP-DEPENDENT DNA HELICASE"/>
    <property type="match status" value="1"/>
</dbReference>
<dbReference type="SUPFAM" id="SSF52540">
    <property type="entry name" value="P-loop containing nucleoside triphosphate hydrolases"/>
    <property type="match status" value="2"/>
</dbReference>
<sequence>MDRPAPVSDALAENPDSDRLTRYAHYTQEAWVDSILDLYFASPNKHLLVLAGDAGTGKTHALCMLNERFRELNLRPPLFTATTKNAAGVLKCGSTTYHSALGINNQALLQASTVQEFMTLYRAKYRDFYALFDQCVAKSASLASLLEPSGNGVHQCQALNVRCHRCSRTLHKALSKCGFVPPVAYTPVMVIDEYGMLDRLSLEKILAVLDSVSLPGQGHLIIMCGSITQLPPARVSNNNYVCQSPDWAGLFLHCQYLRVNHRQKADPAYGLSMGLFQFNVVTPQAVSLLNSRVLPELTRVYDPSFMPHALRIFNDNSSRDSYNSAAASLCANKKFSLPNRLECGSGDIKRFTAELTDRFRLVFSATSNDRVFYLGSRVWLIKCSQIKASDPTRGTVTKFSKDTLYVTCDNGTAFELSKEIYTSSLYTKCVAHFYPVALAHAINTYSAQGESLSCDVIYVPPLKAYFRSELTASAYVACTRVCRRSKLFLAANSFASAPGQAQFFKPEVLKFKKQWEMGYQPTCL</sequence>
<dbReference type="GO" id="GO:0004386">
    <property type="term" value="F:helicase activity"/>
    <property type="evidence" value="ECO:0007669"/>
    <property type="project" value="UniProtKB-KW"/>
</dbReference>
<keyword evidence="1" id="KW-0378">Hydrolase</keyword>
<keyword evidence="1" id="KW-0067">ATP-binding</keyword>
<accession>A0A9E9GKN6</accession>
<dbReference type="Gene3D" id="3.40.50.300">
    <property type="entry name" value="P-loop containing nucleotide triphosphate hydrolases"/>
    <property type="match status" value="1"/>
</dbReference>
<keyword evidence="1" id="KW-0347">Helicase</keyword>
<dbReference type="InterPro" id="IPR027417">
    <property type="entry name" value="P-loop_NTPase"/>
</dbReference>
<keyword evidence="1" id="KW-0547">Nucleotide-binding</keyword>
<dbReference type="Pfam" id="PF13604">
    <property type="entry name" value="AAA_30"/>
    <property type="match status" value="1"/>
</dbReference>
<name>A0A9E9GKN6_9VIRU</name>
<protein>
    <submittedName>
        <fullName evidence="1">Helicase-primase helicase subunit</fullName>
    </submittedName>
</protein>
<reference evidence="1" key="2">
    <citation type="submission" date="2022-10" db="EMBL/GenBank/DDBJ databases">
        <authorList>
            <person name="Johnston A.E."/>
            <person name="Shavalier M.A."/>
            <person name="Scribner K.T."/>
            <person name="Soto E."/>
            <person name="Griffin M.J."/>
            <person name="Waldbieser G.C."/>
            <person name="Richardson B.M."/>
            <person name="Winters A.D."/>
            <person name="Yun S."/>
            <person name="Baker E.A."/>
            <person name="Larson D.L."/>
            <person name="Kiupel M."/>
            <person name="Loch T.P."/>
        </authorList>
    </citation>
    <scope>NUCLEOTIDE SEQUENCE</scope>
    <source>
        <strain evidence="1">200413-11TC</strain>
    </source>
</reference>
<proteinExistence type="predicted"/>
<dbReference type="EMBL" id="OP729411">
    <property type="protein sequence ID" value="WAS29283.1"/>
    <property type="molecule type" value="Genomic_DNA"/>
</dbReference>
<reference evidence="1" key="1">
    <citation type="journal article" date="2022" name="Animals (Basel)">
        <title>First Isolation of a Herpesvirus (Family Alloherpesviridae) from Great Lakes Lake Sturgeon (Acipenser fulvescens).</title>
        <authorList>
            <person name="Johnston A.E."/>
            <person name="Shavalier M.A."/>
            <person name="Scribner K.T."/>
            <person name="Soto E."/>
            <person name="Griffin M.J."/>
            <person name="Waldbieser G.C."/>
            <person name="Richardson B.M."/>
            <person name="Winters A.D."/>
            <person name="Yun S."/>
            <person name="Baker E.A."/>
            <person name="Larson D.L."/>
            <person name="Kiupel M."/>
            <person name="Loch T.P."/>
        </authorList>
    </citation>
    <scope>NUCLEOTIDE SEQUENCE</scope>
    <source>
        <strain evidence="1">200413-11TC</strain>
    </source>
</reference>
<organism evidence="1">
    <name type="scientific">Lake sturgeon herpesvirus</name>
    <dbReference type="NCBI Taxonomy" id="2922427"/>
    <lineage>
        <taxon>Viruses</taxon>
        <taxon>Duplodnaviria</taxon>
        <taxon>Heunggongvirae</taxon>
        <taxon>Peploviricota</taxon>
        <taxon>Herviviricetes</taxon>
        <taxon>Herpesvirales</taxon>
        <taxon>Alloherpesviridae</taxon>
    </lineage>
</organism>
<dbReference type="InterPro" id="IPR051055">
    <property type="entry name" value="PIF1_helicase"/>
</dbReference>